<feature type="coiled-coil region" evidence="2">
    <location>
        <begin position="13"/>
        <end position="54"/>
    </location>
</feature>
<proteinExistence type="predicted"/>
<evidence type="ECO:0000313" key="5">
    <source>
        <dbReference type="Proteomes" id="UP001530315"/>
    </source>
</evidence>
<protein>
    <submittedName>
        <fullName evidence="4">Uncharacterized protein</fullName>
    </submittedName>
</protein>
<dbReference type="EMBL" id="JALLAZ020001081">
    <property type="protein sequence ID" value="KAL3781158.1"/>
    <property type="molecule type" value="Genomic_DNA"/>
</dbReference>
<dbReference type="PANTHER" id="PTHR19879:SF9">
    <property type="entry name" value="TRANSCRIPTION INITIATION FACTOR TFIID SUBUNIT 5"/>
    <property type="match status" value="1"/>
</dbReference>
<name>A0ABD3P127_9STRA</name>
<comment type="caution">
    <text evidence="4">The sequence shown here is derived from an EMBL/GenBank/DDBJ whole genome shotgun (WGS) entry which is preliminary data.</text>
</comment>
<feature type="region of interest" description="Disordered" evidence="3">
    <location>
        <begin position="62"/>
        <end position="106"/>
    </location>
</feature>
<dbReference type="AlphaFoldDB" id="A0ABD3P127"/>
<keyword evidence="5" id="KW-1185">Reference proteome</keyword>
<feature type="repeat" description="WD" evidence="1">
    <location>
        <begin position="587"/>
        <end position="618"/>
    </location>
</feature>
<feature type="compositionally biased region" description="Gly residues" evidence="3">
    <location>
        <begin position="71"/>
        <end position="82"/>
    </location>
</feature>
<dbReference type="InterPro" id="IPR001680">
    <property type="entry name" value="WD40_rpt"/>
</dbReference>
<sequence length="622" mass="66130">MDLLGDIGHADQLTSAREENNVLRAKVKELTIRIHQLCAENEALRAEAEMYREDCYASRGVGTSVDDSRRSGGGGGNEGGEGAPPPTTEDFVTSGNGMYPSDPVATLPDVHGSSNPLCCALHPADDSLLATGGADSCLRLCRWGTALSPGGGSPARAVRESISVPCGAPVICCAFAPPRVVDGGGRGGRRGGPSAAASVVAAGCMDGSVKLAYCGAAGSDAPPAAVGGDRLLKSRESSGDDVDDDSVVIRHKRYVKTICWSPAEPVLASASADGTIRLTRIGDVDVETMTASIEVFKSIHLDGPVESMCYLNDGETLCCYVRGTSYLSYFDLKDGYRLKRASLNGGTVGTGGFDEHVSFAVLSLSPCPRGRYIALATDTSRNIIMEAGTERIVRNLYGHKNDGYSNPKISWSKNGQYLYGNSQDENCIYVWDIASSSIVKRLDEGYGGHGGFVRDIYSSANTDTVASVSFDRTAKIWLSDRASLNGGTVGTGGFDEHVSFAVLSLSPCPRGRYIALATDTSRNIIMEAGTERIVRNLYGHKNDGYSNPKISWSKNGQYLYGNSQDENCIYVWDIASSSIVKRLDEGYGGHGGFVRDIYSSANTDTVASVSFDRTAKIWLSDV</sequence>
<dbReference type="Pfam" id="PF00400">
    <property type="entry name" value="WD40"/>
    <property type="match status" value="4"/>
</dbReference>
<evidence type="ECO:0000256" key="2">
    <source>
        <dbReference type="SAM" id="Coils"/>
    </source>
</evidence>
<feature type="repeat" description="WD" evidence="1">
    <location>
        <begin position="446"/>
        <end position="477"/>
    </location>
</feature>
<organism evidence="4 5">
    <name type="scientific">Stephanodiscus triporus</name>
    <dbReference type="NCBI Taxonomy" id="2934178"/>
    <lineage>
        <taxon>Eukaryota</taxon>
        <taxon>Sar</taxon>
        <taxon>Stramenopiles</taxon>
        <taxon>Ochrophyta</taxon>
        <taxon>Bacillariophyta</taxon>
        <taxon>Coscinodiscophyceae</taxon>
        <taxon>Thalassiosirophycidae</taxon>
        <taxon>Stephanodiscales</taxon>
        <taxon>Stephanodiscaceae</taxon>
        <taxon>Stephanodiscus</taxon>
    </lineage>
</organism>
<dbReference type="InterPro" id="IPR015943">
    <property type="entry name" value="WD40/YVTN_repeat-like_dom_sf"/>
</dbReference>
<reference evidence="4 5" key="1">
    <citation type="submission" date="2024-10" db="EMBL/GenBank/DDBJ databases">
        <title>Updated reference genomes for cyclostephanoid diatoms.</title>
        <authorList>
            <person name="Roberts W.R."/>
            <person name="Alverson A.J."/>
        </authorList>
    </citation>
    <scope>NUCLEOTIDE SEQUENCE [LARGE SCALE GENOMIC DNA]</scope>
    <source>
        <strain evidence="4 5">AJA276-08</strain>
    </source>
</reference>
<evidence type="ECO:0000256" key="1">
    <source>
        <dbReference type="PROSITE-ProRule" id="PRU00221"/>
    </source>
</evidence>
<dbReference type="SMART" id="SM00320">
    <property type="entry name" value="WD40"/>
    <property type="match status" value="7"/>
</dbReference>
<evidence type="ECO:0000313" key="4">
    <source>
        <dbReference type="EMBL" id="KAL3781158.1"/>
    </source>
</evidence>
<accession>A0ABD3P127</accession>
<dbReference type="PROSITE" id="PS50294">
    <property type="entry name" value="WD_REPEATS_REGION"/>
    <property type="match status" value="1"/>
</dbReference>
<dbReference type="PROSITE" id="PS50082">
    <property type="entry name" value="WD_REPEATS_2"/>
    <property type="match status" value="3"/>
</dbReference>
<dbReference type="Proteomes" id="UP001530315">
    <property type="component" value="Unassembled WGS sequence"/>
</dbReference>
<dbReference type="Gene3D" id="2.130.10.10">
    <property type="entry name" value="YVTN repeat-like/Quinoprotein amine dehydrogenase"/>
    <property type="match status" value="4"/>
</dbReference>
<gene>
    <name evidence="4" type="ORF">ACHAW5_001201</name>
</gene>
<dbReference type="InterPro" id="IPR036322">
    <property type="entry name" value="WD40_repeat_dom_sf"/>
</dbReference>
<keyword evidence="1" id="KW-0853">WD repeat</keyword>
<evidence type="ECO:0000256" key="3">
    <source>
        <dbReference type="SAM" id="MobiDB-lite"/>
    </source>
</evidence>
<dbReference type="SUPFAM" id="SSF50978">
    <property type="entry name" value="WD40 repeat-like"/>
    <property type="match status" value="2"/>
</dbReference>
<dbReference type="PANTHER" id="PTHR19879">
    <property type="entry name" value="TRANSCRIPTION INITIATION FACTOR TFIID"/>
    <property type="match status" value="1"/>
</dbReference>
<feature type="repeat" description="WD" evidence="1">
    <location>
        <begin position="248"/>
        <end position="278"/>
    </location>
</feature>
<keyword evidence="2" id="KW-0175">Coiled coil</keyword>